<sequence length="188" mass="20828">EDFNNKFDAQYLSVSKGDVVKVIRKEFLYYTVDKNGSIGKVPKGKLREHAGGGFSTQTQLNNISQPSALQSSSNSSPRNIDQQIPQGQTSLTPPNPGIVENVLFEVLFDYSNIDQTKYLNVKEGDHVTSSSQSTTGWSFCKKDGKSGYVPTSYIKQIPNQISESSQIIPSVQQTPETNEYYEVIADYA</sequence>
<evidence type="ECO:0000259" key="4">
    <source>
        <dbReference type="PROSITE" id="PS50002"/>
    </source>
</evidence>
<feature type="non-terminal residue" evidence="5">
    <location>
        <position position="188"/>
    </location>
</feature>
<dbReference type="EMBL" id="SNRW01044816">
    <property type="protein sequence ID" value="KAA6322812.1"/>
    <property type="molecule type" value="Genomic_DNA"/>
</dbReference>
<dbReference type="InterPro" id="IPR001452">
    <property type="entry name" value="SH3_domain"/>
</dbReference>
<dbReference type="InterPro" id="IPR036028">
    <property type="entry name" value="SH3-like_dom_sf"/>
</dbReference>
<evidence type="ECO:0000313" key="6">
    <source>
        <dbReference type="Proteomes" id="UP000324800"/>
    </source>
</evidence>
<evidence type="ECO:0000256" key="2">
    <source>
        <dbReference type="PROSITE-ProRule" id="PRU00192"/>
    </source>
</evidence>
<keyword evidence="1 2" id="KW-0728">SH3 domain</keyword>
<feature type="domain" description="SH3" evidence="4">
    <location>
        <begin position="99"/>
        <end position="159"/>
    </location>
</feature>
<feature type="non-terminal residue" evidence="5">
    <location>
        <position position="1"/>
    </location>
</feature>
<organism evidence="5 6">
    <name type="scientific">Streblomastix strix</name>
    <dbReference type="NCBI Taxonomy" id="222440"/>
    <lineage>
        <taxon>Eukaryota</taxon>
        <taxon>Metamonada</taxon>
        <taxon>Preaxostyla</taxon>
        <taxon>Oxymonadida</taxon>
        <taxon>Streblomastigidae</taxon>
        <taxon>Streblomastix</taxon>
    </lineage>
</organism>
<dbReference type="Gene3D" id="2.30.30.40">
    <property type="entry name" value="SH3 Domains"/>
    <property type="match status" value="1"/>
</dbReference>
<dbReference type="AlphaFoldDB" id="A0A5J4QMK6"/>
<feature type="compositionally biased region" description="Polar residues" evidence="3">
    <location>
        <begin position="78"/>
        <end position="92"/>
    </location>
</feature>
<evidence type="ECO:0000256" key="3">
    <source>
        <dbReference type="SAM" id="MobiDB-lite"/>
    </source>
</evidence>
<comment type="caution">
    <text evidence="5">The sequence shown here is derived from an EMBL/GenBank/DDBJ whole genome shotgun (WGS) entry which is preliminary data.</text>
</comment>
<dbReference type="PROSITE" id="PS50002">
    <property type="entry name" value="SH3"/>
    <property type="match status" value="1"/>
</dbReference>
<reference evidence="5 6" key="1">
    <citation type="submission" date="2019-03" db="EMBL/GenBank/DDBJ databases">
        <title>Single cell metagenomics reveals metabolic interactions within the superorganism composed of flagellate Streblomastix strix and complex community of Bacteroidetes bacteria on its surface.</title>
        <authorList>
            <person name="Treitli S.C."/>
            <person name="Kolisko M."/>
            <person name="Husnik F."/>
            <person name="Keeling P."/>
            <person name="Hampl V."/>
        </authorList>
    </citation>
    <scope>NUCLEOTIDE SEQUENCE [LARGE SCALE GENOMIC DNA]</scope>
    <source>
        <strain evidence="5">ST1C</strain>
    </source>
</reference>
<dbReference type="Pfam" id="PF14604">
    <property type="entry name" value="SH3_9"/>
    <property type="match status" value="1"/>
</dbReference>
<proteinExistence type="predicted"/>
<evidence type="ECO:0000256" key="1">
    <source>
        <dbReference type="ARBA" id="ARBA00022443"/>
    </source>
</evidence>
<feature type="compositionally biased region" description="Low complexity" evidence="3">
    <location>
        <begin position="64"/>
        <end position="77"/>
    </location>
</feature>
<dbReference type="Proteomes" id="UP000324800">
    <property type="component" value="Unassembled WGS sequence"/>
</dbReference>
<evidence type="ECO:0000313" key="5">
    <source>
        <dbReference type="EMBL" id="KAA6322812.1"/>
    </source>
</evidence>
<dbReference type="SMART" id="SM00326">
    <property type="entry name" value="SH3"/>
    <property type="match status" value="1"/>
</dbReference>
<accession>A0A5J4QMK6</accession>
<name>A0A5J4QMK6_9EUKA</name>
<gene>
    <name evidence="5" type="ORF">EZS28_054388</name>
</gene>
<protein>
    <recommendedName>
        <fullName evidence="4">SH3 domain-containing protein</fullName>
    </recommendedName>
</protein>
<feature type="region of interest" description="Disordered" evidence="3">
    <location>
        <begin position="40"/>
        <end position="95"/>
    </location>
</feature>
<dbReference type="SUPFAM" id="SSF50044">
    <property type="entry name" value="SH3-domain"/>
    <property type="match status" value="1"/>
</dbReference>
<dbReference type="OrthoDB" id="6108017at2759"/>